<reference evidence="9" key="1">
    <citation type="submission" date="2023-01" db="EMBL/GenBank/DDBJ databases">
        <title>The chitinases involved in constricting ring structure development in the nematode-trapping fungus Drechslerella dactyloides.</title>
        <authorList>
            <person name="Wang R."/>
            <person name="Zhang L."/>
            <person name="Tang P."/>
            <person name="Li S."/>
            <person name="Liang L."/>
        </authorList>
    </citation>
    <scope>NUCLEOTIDE SEQUENCE</scope>
    <source>
        <strain evidence="9">YMF1.00031</strain>
    </source>
</reference>
<proteinExistence type="inferred from homology"/>
<evidence type="ECO:0000256" key="7">
    <source>
        <dbReference type="RuleBase" id="RU362106"/>
    </source>
</evidence>
<dbReference type="EMBL" id="JAQGDS010000003">
    <property type="protein sequence ID" value="KAJ6261798.1"/>
    <property type="molecule type" value="Genomic_DNA"/>
</dbReference>
<dbReference type="PANTHER" id="PTHR11727">
    <property type="entry name" value="DIMETHYLADENOSINE TRANSFERASE"/>
    <property type="match status" value="1"/>
</dbReference>
<keyword evidence="3 7" id="KW-0808">Transferase</keyword>
<evidence type="ECO:0000313" key="10">
    <source>
        <dbReference type="Proteomes" id="UP001221413"/>
    </source>
</evidence>
<keyword evidence="5" id="KW-0694">RNA-binding</keyword>
<dbReference type="AlphaFoldDB" id="A0AAD6IZU1"/>
<dbReference type="GO" id="GO:0006391">
    <property type="term" value="P:transcription initiation at mitochondrial promoter"/>
    <property type="evidence" value="ECO:0007669"/>
    <property type="project" value="TreeGrafter"/>
</dbReference>
<sequence>MLQAQAALQLNRFTNVRSRALHFHQLQILRYPPQSQMRAATTIVRRIVADTVAPQRPIARRPIALCTPRTLATAAQIPKKRGRPPKATIDEDDKAPKTRGRPKKVTAEETPKPRGRPRKVDAEDAKTLYKAIVKDPNAAGEEVERETTPRRGRPKKVAVEEEVEEDVPKPRGRPRKAALIEEVEEEPEATTSATTKRRTKTTATKSKSKPVEVSDEETRGRPRLPGPPLPVQIVVVDGIEKVIKFRPGRDVGFRSQDMGVAERPEGTVDYASSTAAMRSSKQHHGRPPAAPGPLTLLAMKYLKTTTPKSKELQRQLKQNGWYSRAMNTREPEEDVEDQEDTKAEEGSRGRENSDSDQQWPGAKDDSAAVSEKWRSLTRKAVRGISPLLEKLIQAKTPSPKNSAKPCVISESQCERIFKTFDFSEYQGCQIIDFNPGFGIYSRALNKAVKPSRHLLFEPEAAFHPLLSKTCNDPSFQLMQKDLYFWKTFDDLVSEGTITPKKMSREDGLNTSILVTGMLLKDVKGDRFMAQIIDAIGNQDWVFRYGRVKLLMWVDTEVASRYIPRSFGRRNRPAVLAEAFTDIREIAQPTPVYNWADLRFLNRMDRWREPGHLPNSQDQLTGVAYANQLTYVKMVRKPEALILDTMDYWPQLPWAESTLLDFTPKVPESDYLRGLVPDTEPWKFFNFFLTTAFMSRHNTVREVLAKIGGGTEKMLEMDPELAAMPGLAEKHAVHTSVDELAKLARAYEFWPWRAPDYLIGQELRLRSFGMMDEDEHRF</sequence>
<evidence type="ECO:0000256" key="5">
    <source>
        <dbReference type="ARBA" id="ARBA00022884"/>
    </source>
</evidence>
<comment type="subcellular location">
    <subcellularLocation>
        <location evidence="1">Mitochondrion</location>
    </subcellularLocation>
</comment>
<dbReference type="Pfam" id="PF02178">
    <property type="entry name" value="AT_hook"/>
    <property type="match status" value="5"/>
</dbReference>
<evidence type="ECO:0000256" key="4">
    <source>
        <dbReference type="ARBA" id="ARBA00022691"/>
    </source>
</evidence>
<evidence type="ECO:0000256" key="2">
    <source>
        <dbReference type="ARBA" id="ARBA00022603"/>
    </source>
</evidence>
<evidence type="ECO:0000256" key="3">
    <source>
        <dbReference type="ARBA" id="ARBA00022679"/>
    </source>
</evidence>
<keyword evidence="7" id="KW-0698">rRNA processing</keyword>
<dbReference type="GO" id="GO:0034246">
    <property type="term" value="F:mitochondrial transcription factor activity"/>
    <property type="evidence" value="ECO:0007669"/>
    <property type="project" value="TreeGrafter"/>
</dbReference>
<keyword evidence="4 7" id="KW-0949">S-adenosyl-L-methionine</keyword>
<feature type="compositionally biased region" description="Basic and acidic residues" evidence="8">
    <location>
        <begin position="362"/>
        <end position="371"/>
    </location>
</feature>
<keyword evidence="10" id="KW-1185">Reference proteome</keyword>
<dbReference type="PANTHER" id="PTHR11727:SF17">
    <property type="entry name" value="DIMETHYLADENOSINE TRANSFERASE 1, MITOCHONDRIAL"/>
    <property type="match status" value="1"/>
</dbReference>
<dbReference type="Proteomes" id="UP001221413">
    <property type="component" value="Unassembled WGS sequence"/>
</dbReference>
<feature type="compositionally biased region" description="Basic and acidic residues" evidence="8">
    <location>
        <begin position="209"/>
        <end position="220"/>
    </location>
</feature>
<dbReference type="Pfam" id="PF00398">
    <property type="entry name" value="RrnaAD"/>
    <property type="match status" value="1"/>
</dbReference>
<name>A0AAD6IZU1_DREDA</name>
<feature type="region of interest" description="Disordered" evidence="8">
    <location>
        <begin position="251"/>
        <end position="293"/>
    </location>
</feature>
<dbReference type="SMART" id="SM00384">
    <property type="entry name" value="AT_hook"/>
    <property type="match status" value="5"/>
</dbReference>
<comment type="caution">
    <text evidence="9">The sequence shown here is derived from an EMBL/GenBank/DDBJ whole genome shotgun (WGS) entry which is preliminary data.</text>
</comment>
<dbReference type="GO" id="GO:0003723">
    <property type="term" value="F:RNA binding"/>
    <property type="evidence" value="ECO:0007669"/>
    <property type="project" value="UniProtKB-KW"/>
</dbReference>
<evidence type="ECO:0000256" key="1">
    <source>
        <dbReference type="ARBA" id="ARBA00004173"/>
    </source>
</evidence>
<organism evidence="9 10">
    <name type="scientific">Drechslerella dactyloides</name>
    <name type="common">Nematode-trapping fungus</name>
    <name type="synonym">Arthrobotrys dactyloides</name>
    <dbReference type="NCBI Taxonomy" id="74499"/>
    <lineage>
        <taxon>Eukaryota</taxon>
        <taxon>Fungi</taxon>
        <taxon>Dikarya</taxon>
        <taxon>Ascomycota</taxon>
        <taxon>Pezizomycotina</taxon>
        <taxon>Orbiliomycetes</taxon>
        <taxon>Orbiliales</taxon>
        <taxon>Orbiliaceae</taxon>
        <taxon>Drechslerella</taxon>
    </lineage>
</organism>
<dbReference type="GO" id="GO:0006364">
    <property type="term" value="P:rRNA processing"/>
    <property type="evidence" value="ECO:0007669"/>
    <property type="project" value="UniProtKB-KW"/>
</dbReference>
<comment type="function">
    <text evidence="6">Mitochondrial transcription factor that confers selective promoter recognition on the core subunit of the yeast mitochondrial RNA polymerase. Interacts with DNA in a non-specific manner.</text>
</comment>
<feature type="compositionally biased region" description="Basic and acidic residues" evidence="8">
    <location>
        <begin position="105"/>
        <end position="127"/>
    </location>
</feature>
<dbReference type="SUPFAM" id="SSF53335">
    <property type="entry name" value="S-adenosyl-L-methionine-dependent methyltransferases"/>
    <property type="match status" value="1"/>
</dbReference>
<dbReference type="GO" id="GO:0034245">
    <property type="term" value="C:mitochondrial DNA-directed RNA polymerase complex"/>
    <property type="evidence" value="ECO:0007669"/>
    <property type="project" value="TreeGrafter"/>
</dbReference>
<feature type="region of interest" description="Disordered" evidence="8">
    <location>
        <begin position="307"/>
        <end position="371"/>
    </location>
</feature>
<gene>
    <name evidence="9" type="ORF">Dda_2597</name>
</gene>
<dbReference type="PRINTS" id="PR00929">
    <property type="entry name" value="ATHOOK"/>
</dbReference>
<accession>A0AAD6IZU1</accession>
<dbReference type="Gene3D" id="1.10.8.100">
    <property type="entry name" value="Ribosomal RNA adenine dimethylase-like, domain 2"/>
    <property type="match status" value="1"/>
</dbReference>
<dbReference type="InterPro" id="IPR017956">
    <property type="entry name" value="AT_hook_DNA-bd_motif"/>
</dbReference>
<evidence type="ECO:0000256" key="8">
    <source>
        <dbReference type="SAM" id="MobiDB-lite"/>
    </source>
</evidence>
<comment type="similarity">
    <text evidence="7">Belongs to the class I-like SAM-binding methyltransferase superfamily. rRNA adenine N(6)-methyltransferase family.</text>
</comment>
<dbReference type="InterPro" id="IPR001737">
    <property type="entry name" value="KsgA/Erm"/>
</dbReference>
<dbReference type="InterPro" id="IPR029063">
    <property type="entry name" value="SAM-dependent_MTases_sf"/>
</dbReference>
<dbReference type="InterPro" id="IPR023165">
    <property type="entry name" value="rRNA_Ade_diMease-like_C"/>
</dbReference>
<dbReference type="GO" id="GO:0032259">
    <property type="term" value="P:methylation"/>
    <property type="evidence" value="ECO:0007669"/>
    <property type="project" value="UniProtKB-KW"/>
</dbReference>
<evidence type="ECO:0000313" key="9">
    <source>
        <dbReference type="EMBL" id="KAJ6261798.1"/>
    </source>
</evidence>
<dbReference type="GO" id="GO:0003677">
    <property type="term" value="F:DNA binding"/>
    <property type="evidence" value="ECO:0007669"/>
    <property type="project" value="InterPro"/>
</dbReference>
<protein>
    <recommendedName>
        <fullName evidence="7">rRNA adenine N(6)-methyltransferase</fullName>
        <ecNumber evidence="7">2.1.1.-</ecNumber>
    </recommendedName>
</protein>
<dbReference type="EC" id="2.1.1.-" evidence="7"/>
<dbReference type="Gene3D" id="3.40.50.150">
    <property type="entry name" value="Vaccinia Virus protein VP39"/>
    <property type="match status" value="1"/>
</dbReference>
<feature type="compositionally biased region" description="Polar residues" evidence="8">
    <location>
        <begin position="270"/>
        <end position="279"/>
    </location>
</feature>
<feature type="compositionally biased region" description="Basic and acidic residues" evidence="8">
    <location>
        <begin position="340"/>
        <end position="353"/>
    </location>
</feature>
<feature type="region of interest" description="Disordered" evidence="8">
    <location>
        <begin position="74"/>
        <end position="230"/>
    </location>
</feature>
<dbReference type="GO" id="GO:0005759">
    <property type="term" value="C:mitochondrial matrix"/>
    <property type="evidence" value="ECO:0007669"/>
    <property type="project" value="TreeGrafter"/>
</dbReference>
<keyword evidence="2 7" id="KW-0489">Methyltransferase</keyword>
<evidence type="ECO:0000256" key="6">
    <source>
        <dbReference type="ARBA" id="ARBA00024915"/>
    </source>
</evidence>
<dbReference type="GO" id="GO:0008168">
    <property type="term" value="F:methyltransferase activity"/>
    <property type="evidence" value="ECO:0007669"/>
    <property type="project" value="UniProtKB-KW"/>
</dbReference>